<dbReference type="PANTHER" id="PTHR41523">
    <property type="entry name" value="TWO-COMPONENT SYSTEM SENSOR PROTEIN"/>
    <property type="match status" value="1"/>
</dbReference>
<dbReference type="EC" id="2.7.13.3" evidence="2"/>
<keyword evidence="5" id="KW-0547">Nucleotide-binding</keyword>
<protein>
    <recommendedName>
        <fullName evidence="2">histidine kinase</fullName>
        <ecNumber evidence="2">2.7.13.3</ecNumber>
    </recommendedName>
</protein>
<proteinExistence type="predicted"/>
<dbReference type="Pfam" id="PF07568">
    <property type="entry name" value="HisKA_2"/>
    <property type="match status" value="1"/>
</dbReference>
<accession>A0ABS5CBA6</accession>
<dbReference type="InterPro" id="IPR022066">
    <property type="entry name" value="PdtaS_GAF"/>
</dbReference>
<keyword evidence="4" id="KW-0808">Transferase</keyword>
<dbReference type="Gene3D" id="3.30.450.280">
    <property type="entry name" value="GAF domain"/>
    <property type="match status" value="1"/>
</dbReference>
<dbReference type="GO" id="GO:0016301">
    <property type="term" value="F:kinase activity"/>
    <property type="evidence" value="ECO:0007669"/>
    <property type="project" value="UniProtKB-KW"/>
</dbReference>
<evidence type="ECO:0000256" key="1">
    <source>
        <dbReference type="ARBA" id="ARBA00000085"/>
    </source>
</evidence>
<dbReference type="InterPro" id="IPR005467">
    <property type="entry name" value="His_kinase_dom"/>
</dbReference>
<dbReference type="Gene3D" id="3.30.565.10">
    <property type="entry name" value="Histidine kinase-like ATPase, C-terminal domain"/>
    <property type="match status" value="1"/>
</dbReference>
<keyword evidence="11" id="KW-1185">Reference proteome</keyword>
<dbReference type="InterPro" id="IPR038424">
    <property type="entry name" value="H_kinase_PdtaS_GAF_sf"/>
</dbReference>
<dbReference type="Gene3D" id="3.30.450.20">
    <property type="entry name" value="PAS domain"/>
    <property type="match status" value="1"/>
</dbReference>
<feature type="domain" description="Histidine kinase" evidence="9">
    <location>
        <begin position="280"/>
        <end position="476"/>
    </location>
</feature>
<keyword evidence="7" id="KW-0067">ATP-binding</keyword>
<evidence type="ECO:0000256" key="4">
    <source>
        <dbReference type="ARBA" id="ARBA00022679"/>
    </source>
</evidence>
<dbReference type="InterPro" id="IPR011495">
    <property type="entry name" value="Sig_transdc_His_kin_sub2_dim/P"/>
</dbReference>
<evidence type="ECO:0000256" key="3">
    <source>
        <dbReference type="ARBA" id="ARBA00022553"/>
    </source>
</evidence>
<evidence type="ECO:0000256" key="7">
    <source>
        <dbReference type="ARBA" id="ARBA00022840"/>
    </source>
</evidence>
<dbReference type="InterPro" id="IPR003594">
    <property type="entry name" value="HATPase_dom"/>
</dbReference>
<evidence type="ECO:0000256" key="8">
    <source>
        <dbReference type="ARBA" id="ARBA00023012"/>
    </source>
</evidence>
<evidence type="ECO:0000313" key="10">
    <source>
        <dbReference type="EMBL" id="MBP3962735.1"/>
    </source>
</evidence>
<dbReference type="PROSITE" id="PS50109">
    <property type="entry name" value="HIS_KIN"/>
    <property type="match status" value="1"/>
</dbReference>
<dbReference type="Pfam" id="PF12282">
    <property type="entry name" value="GAF_PdtaS"/>
    <property type="match status" value="1"/>
</dbReference>
<gene>
    <name evidence="10" type="ORF">I8J30_08460</name>
</gene>
<dbReference type="InterPro" id="IPR036890">
    <property type="entry name" value="HATPase_C_sf"/>
</dbReference>
<evidence type="ECO:0000256" key="2">
    <source>
        <dbReference type="ARBA" id="ARBA00012438"/>
    </source>
</evidence>
<name>A0ABS5CBA6_9BACL</name>
<keyword evidence="8" id="KW-0902">Two-component regulatory system</keyword>
<dbReference type="EMBL" id="JAGKSP010000002">
    <property type="protein sequence ID" value="MBP3962735.1"/>
    <property type="molecule type" value="Genomic_DNA"/>
</dbReference>
<evidence type="ECO:0000259" key="9">
    <source>
        <dbReference type="PROSITE" id="PS50109"/>
    </source>
</evidence>
<dbReference type="SUPFAM" id="SSF55874">
    <property type="entry name" value="ATPase domain of HSP90 chaperone/DNA topoisomerase II/histidine kinase"/>
    <property type="match status" value="1"/>
</dbReference>
<evidence type="ECO:0000256" key="6">
    <source>
        <dbReference type="ARBA" id="ARBA00022777"/>
    </source>
</evidence>
<organism evidence="10 11">
    <name type="scientific">Paenibacillus lignilyticus</name>
    <dbReference type="NCBI Taxonomy" id="1172615"/>
    <lineage>
        <taxon>Bacteria</taxon>
        <taxon>Bacillati</taxon>
        <taxon>Bacillota</taxon>
        <taxon>Bacilli</taxon>
        <taxon>Bacillales</taxon>
        <taxon>Paenibacillaceae</taxon>
        <taxon>Paenibacillus</taxon>
    </lineage>
</organism>
<dbReference type="Pfam" id="PF02518">
    <property type="entry name" value="HATPase_c"/>
    <property type="match status" value="1"/>
</dbReference>
<dbReference type="Proteomes" id="UP000673394">
    <property type="component" value="Unassembled WGS sequence"/>
</dbReference>
<dbReference type="SMART" id="SM00387">
    <property type="entry name" value="HATPase_c"/>
    <property type="match status" value="1"/>
</dbReference>
<comment type="catalytic activity">
    <reaction evidence="1">
        <text>ATP + protein L-histidine = ADP + protein N-phospho-L-histidine.</text>
        <dbReference type="EC" id="2.7.13.3"/>
    </reaction>
</comment>
<evidence type="ECO:0000313" key="11">
    <source>
        <dbReference type="Proteomes" id="UP000673394"/>
    </source>
</evidence>
<dbReference type="RefSeq" id="WP_210657593.1">
    <property type="nucleotide sequence ID" value="NZ_JAGKSP010000002.1"/>
</dbReference>
<dbReference type="PANTHER" id="PTHR41523:SF8">
    <property type="entry name" value="ETHYLENE RESPONSE SENSOR PROTEIN"/>
    <property type="match status" value="1"/>
</dbReference>
<comment type="caution">
    <text evidence="10">The sequence shown here is derived from an EMBL/GenBank/DDBJ whole genome shotgun (WGS) entry which is preliminary data.</text>
</comment>
<keyword evidence="6 10" id="KW-0418">Kinase</keyword>
<evidence type="ECO:0000256" key="5">
    <source>
        <dbReference type="ARBA" id="ARBA00022741"/>
    </source>
</evidence>
<reference evidence="10 11" key="1">
    <citation type="submission" date="2021-04" db="EMBL/GenBank/DDBJ databases">
        <title>Paenibacillus sp. DLE-14 whole genome sequence.</title>
        <authorList>
            <person name="Ham Y.J."/>
        </authorList>
    </citation>
    <scope>NUCLEOTIDE SEQUENCE [LARGE SCALE GENOMIC DNA]</scope>
    <source>
        <strain evidence="10 11">DLE-14</strain>
    </source>
</reference>
<sequence>MGMVRELCGSHTTMPIDDMETIEDLARHLQWIADASQSDAFIDCPLADERTALVVAQAHPTTAASLYKTSVIGQFAHFHNEPAVMFCLLSGKPMLGSRGTSQEGIAMQQNVVPIRSKRGSVIGALILESDISKHVEQERNVERLLESNEQLGETLLSLAMSEGGMQSLMQEGIVLFDDRLKVTYTNAQALKLLQEIGCTGSIAGRPIDEMFDGQLSSIAKQEHTGVFRSEFQTKHVALELKAVSLQRDHGMVGGFILIRDLTELKEKEKQLLVKSAVIKEIHHRVKNNLQTVAGLLRLQMRRTKHEEIRHVYLDSINRINSIAVIHEMLAFEGMETIPFHDVAARIVKTIISSSAKPDQRIITNVVGDELILTAEQAMTLGLVLNELVQNCVNHAFVERSTGEIEVSLQRLGDDGRVRVSDTGLGMRDDGAASAARSGHIGLQISETLVSENLGGTFELSSGQFGTQVDITFPLGRMNGEQNDCYY</sequence>
<keyword evidence="3" id="KW-0597">Phosphoprotein</keyword>